<organism evidence="2 3">
    <name type="scientific">Chiloscyllium punctatum</name>
    <name type="common">Brownbanded bambooshark</name>
    <name type="synonym">Hemiscyllium punctatum</name>
    <dbReference type="NCBI Taxonomy" id="137246"/>
    <lineage>
        <taxon>Eukaryota</taxon>
        <taxon>Metazoa</taxon>
        <taxon>Chordata</taxon>
        <taxon>Craniata</taxon>
        <taxon>Vertebrata</taxon>
        <taxon>Chondrichthyes</taxon>
        <taxon>Elasmobranchii</taxon>
        <taxon>Galeomorphii</taxon>
        <taxon>Galeoidea</taxon>
        <taxon>Orectolobiformes</taxon>
        <taxon>Hemiscylliidae</taxon>
        <taxon>Chiloscyllium</taxon>
    </lineage>
</organism>
<protein>
    <submittedName>
        <fullName evidence="2">Uncharacterized protein</fullName>
    </submittedName>
</protein>
<gene>
    <name evidence="2" type="ORF">chiPu_0004974</name>
</gene>
<keyword evidence="3" id="KW-1185">Reference proteome</keyword>
<reference evidence="2 3" key="1">
    <citation type="journal article" date="2018" name="Nat. Ecol. Evol.">
        <title>Shark genomes provide insights into elasmobranch evolution and the origin of vertebrates.</title>
        <authorList>
            <person name="Hara Y"/>
            <person name="Yamaguchi K"/>
            <person name="Onimaru K"/>
            <person name="Kadota M"/>
            <person name="Koyanagi M"/>
            <person name="Keeley SD"/>
            <person name="Tatsumi K"/>
            <person name="Tanaka K"/>
            <person name="Motone F"/>
            <person name="Kageyama Y"/>
            <person name="Nozu R"/>
            <person name="Adachi N"/>
            <person name="Nishimura O"/>
            <person name="Nakagawa R"/>
            <person name="Tanegashima C"/>
            <person name="Kiyatake I"/>
            <person name="Matsumoto R"/>
            <person name="Murakumo K"/>
            <person name="Nishida K"/>
            <person name="Terakita A"/>
            <person name="Kuratani S"/>
            <person name="Sato K"/>
            <person name="Hyodo S Kuraku.S."/>
        </authorList>
    </citation>
    <scope>NUCLEOTIDE SEQUENCE [LARGE SCALE GENOMIC DNA]</scope>
</reference>
<feature type="region of interest" description="Disordered" evidence="1">
    <location>
        <begin position="65"/>
        <end position="87"/>
    </location>
</feature>
<name>A0A401S834_CHIPU</name>
<evidence type="ECO:0000313" key="3">
    <source>
        <dbReference type="Proteomes" id="UP000287033"/>
    </source>
</evidence>
<proteinExistence type="predicted"/>
<dbReference type="Proteomes" id="UP000287033">
    <property type="component" value="Unassembled WGS sequence"/>
</dbReference>
<evidence type="ECO:0000313" key="2">
    <source>
        <dbReference type="EMBL" id="GCC26557.1"/>
    </source>
</evidence>
<comment type="caution">
    <text evidence="2">The sequence shown here is derived from an EMBL/GenBank/DDBJ whole genome shotgun (WGS) entry which is preliminary data.</text>
</comment>
<dbReference type="EMBL" id="BEZZ01000128">
    <property type="protein sequence ID" value="GCC26557.1"/>
    <property type="molecule type" value="Genomic_DNA"/>
</dbReference>
<dbReference type="AlphaFoldDB" id="A0A401S834"/>
<accession>A0A401S834</accession>
<sequence length="87" mass="10031">MDSKVKHVIKNYHNYYGSLRVSDREWSAPSERSRGKAVDFEECLPRHLQPSAISPALPFCSEPSHHQTKLTKLPPVMEKNNDKEDQL</sequence>
<evidence type="ECO:0000256" key="1">
    <source>
        <dbReference type="SAM" id="MobiDB-lite"/>
    </source>
</evidence>